<gene>
    <name evidence="2" type="ORF">MCOR_40066</name>
</gene>
<protein>
    <submittedName>
        <fullName evidence="2">Uncharacterized protein</fullName>
    </submittedName>
</protein>
<dbReference type="EMBL" id="CACVKT020007232">
    <property type="protein sequence ID" value="CAC5406495.1"/>
    <property type="molecule type" value="Genomic_DNA"/>
</dbReference>
<evidence type="ECO:0000313" key="2">
    <source>
        <dbReference type="EMBL" id="CAC5406495.1"/>
    </source>
</evidence>
<sequence length="341" mass="37596">MDTPKAEPSHYTASTPVMHNKLPAFGLSPISSIDQTTTQIESKAGSLSLPSAKGYVPGSSALHKTVSGVLSQPPFKSILEVAGNEQGSQHFTTPSTATFTPSYVGKPYAAQGTYLSSTPLQTAPAAVSESHAVPLVQNRPAIYSSTIESMIQQPPPAFMTPLMTAVSSAPGSRRHQRKQKERRHSSSSDSSFDREYSRWRKIPWRGTAVVLSFPRCKFLFYMKRLSNREAFIYQFERTAADVALEYARQVNIDDDYKALRKALKQSFSKKDEPVSARRQLQVTIGKSLAVKGTVFQQNVSMIVDTAAMITLVNEKLMPEDIEGSETITLLVWTSNWLLAKS</sequence>
<accession>A0A6J8DER4</accession>
<dbReference type="OrthoDB" id="6193194at2759"/>
<evidence type="ECO:0000256" key="1">
    <source>
        <dbReference type="SAM" id="MobiDB-lite"/>
    </source>
</evidence>
<reference evidence="2 3" key="1">
    <citation type="submission" date="2020-06" db="EMBL/GenBank/DDBJ databases">
        <authorList>
            <person name="Li R."/>
            <person name="Bekaert M."/>
        </authorList>
    </citation>
    <scope>NUCLEOTIDE SEQUENCE [LARGE SCALE GENOMIC DNA]</scope>
    <source>
        <strain evidence="3">wild</strain>
    </source>
</reference>
<name>A0A6J8DER4_MYTCO</name>
<feature type="compositionally biased region" description="Basic residues" evidence="1">
    <location>
        <begin position="172"/>
        <end position="185"/>
    </location>
</feature>
<organism evidence="2 3">
    <name type="scientific">Mytilus coruscus</name>
    <name type="common">Sea mussel</name>
    <dbReference type="NCBI Taxonomy" id="42192"/>
    <lineage>
        <taxon>Eukaryota</taxon>
        <taxon>Metazoa</taxon>
        <taxon>Spiralia</taxon>
        <taxon>Lophotrochozoa</taxon>
        <taxon>Mollusca</taxon>
        <taxon>Bivalvia</taxon>
        <taxon>Autobranchia</taxon>
        <taxon>Pteriomorphia</taxon>
        <taxon>Mytilida</taxon>
        <taxon>Mytiloidea</taxon>
        <taxon>Mytilidae</taxon>
        <taxon>Mytilinae</taxon>
        <taxon>Mytilus</taxon>
    </lineage>
</organism>
<evidence type="ECO:0000313" key="3">
    <source>
        <dbReference type="Proteomes" id="UP000507470"/>
    </source>
</evidence>
<feature type="region of interest" description="Disordered" evidence="1">
    <location>
        <begin position="163"/>
        <end position="191"/>
    </location>
</feature>
<keyword evidence="3" id="KW-1185">Reference proteome</keyword>
<dbReference type="AlphaFoldDB" id="A0A6J8DER4"/>
<proteinExistence type="predicted"/>
<dbReference type="Proteomes" id="UP000507470">
    <property type="component" value="Unassembled WGS sequence"/>
</dbReference>